<dbReference type="Gene3D" id="3.40.640.10">
    <property type="entry name" value="Type I PLP-dependent aspartate aminotransferase-like (Major domain)"/>
    <property type="match status" value="1"/>
</dbReference>
<dbReference type="InterPro" id="IPR000653">
    <property type="entry name" value="DegT/StrS_aminotransferase"/>
</dbReference>
<dbReference type="GO" id="GO:0008483">
    <property type="term" value="F:transaminase activity"/>
    <property type="evidence" value="ECO:0007669"/>
    <property type="project" value="UniProtKB-KW"/>
</dbReference>
<evidence type="ECO:0000256" key="3">
    <source>
        <dbReference type="ARBA" id="ARBA00022679"/>
    </source>
</evidence>
<dbReference type="GO" id="GO:0000271">
    <property type="term" value="P:polysaccharide biosynthetic process"/>
    <property type="evidence" value="ECO:0007669"/>
    <property type="project" value="TreeGrafter"/>
</dbReference>
<evidence type="ECO:0000256" key="6">
    <source>
        <dbReference type="PIRSR" id="PIRSR000390-1"/>
    </source>
</evidence>
<dbReference type="Proteomes" id="UP000093903">
    <property type="component" value="Unassembled WGS sequence"/>
</dbReference>
<feature type="active site" description="Proton acceptor" evidence="6">
    <location>
        <position position="218"/>
    </location>
</feature>
<evidence type="ECO:0000313" key="10">
    <source>
        <dbReference type="Proteomes" id="UP000093903"/>
    </source>
</evidence>
<dbReference type="CDD" id="cd00616">
    <property type="entry name" value="AHBA_syn"/>
    <property type="match status" value="1"/>
</dbReference>
<dbReference type="InterPro" id="IPR015422">
    <property type="entry name" value="PyrdxlP-dep_Trfase_small"/>
</dbReference>
<dbReference type="FunFam" id="3.40.640.10:FF:000090">
    <property type="entry name" value="Pyridoxal phosphate-dependent aminotransferase"/>
    <property type="match status" value="1"/>
</dbReference>
<dbReference type="GO" id="GO:0030170">
    <property type="term" value="F:pyridoxal phosphate binding"/>
    <property type="evidence" value="ECO:0007669"/>
    <property type="project" value="TreeGrafter"/>
</dbReference>
<evidence type="ECO:0000256" key="8">
    <source>
        <dbReference type="RuleBase" id="RU004508"/>
    </source>
</evidence>
<comment type="cofactor">
    <cofactor evidence="1">
        <name>pyridoxal 5'-phosphate</name>
        <dbReference type="ChEBI" id="CHEBI:597326"/>
    </cofactor>
</comment>
<dbReference type="PIRSF" id="PIRSF000390">
    <property type="entry name" value="PLP_StrS"/>
    <property type="match status" value="1"/>
</dbReference>
<dbReference type="InterPro" id="IPR015421">
    <property type="entry name" value="PyrdxlP-dep_Trfase_major"/>
</dbReference>
<keyword evidence="3" id="KW-0808">Transferase</keyword>
<evidence type="ECO:0000256" key="2">
    <source>
        <dbReference type="ARBA" id="ARBA00022576"/>
    </source>
</evidence>
<dbReference type="Pfam" id="PF01041">
    <property type="entry name" value="DegT_DnrJ_EryC1"/>
    <property type="match status" value="1"/>
</dbReference>
<dbReference type="NCBIfam" id="TIGR04181">
    <property type="entry name" value="NHT_00031"/>
    <property type="match status" value="1"/>
</dbReference>
<evidence type="ECO:0000256" key="4">
    <source>
        <dbReference type="ARBA" id="ARBA00022898"/>
    </source>
</evidence>
<proteinExistence type="inferred from homology"/>
<feature type="modified residue" description="N6-(pyridoxal phosphate)lysine" evidence="7">
    <location>
        <position position="218"/>
    </location>
</feature>
<name>A0A853MM12_9CYAN</name>
<organism evidence="9 10">
    <name type="scientific">Cylindrospermopsis raciborskii CS-505</name>
    <dbReference type="NCBI Taxonomy" id="533240"/>
    <lineage>
        <taxon>Bacteria</taxon>
        <taxon>Bacillati</taxon>
        <taxon>Cyanobacteriota</taxon>
        <taxon>Cyanophyceae</taxon>
        <taxon>Nostocales</taxon>
        <taxon>Aphanizomenonaceae</taxon>
        <taxon>Cylindrospermopsis</taxon>
    </lineage>
</organism>
<evidence type="ECO:0000256" key="5">
    <source>
        <dbReference type="ARBA" id="ARBA00037999"/>
    </source>
</evidence>
<dbReference type="Gene3D" id="3.90.1150.10">
    <property type="entry name" value="Aspartate Aminotransferase, domain 1"/>
    <property type="match status" value="1"/>
</dbReference>
<dbReference type="InterPro" id="IPR015424">
    <property type="entry name" value="PyrdxlP-dep_Trfase"/>
</dbReference>
<dbReference type="EMBL" id="LYXA01000001">
    <property type="protein sequence ID" value="OBU78098.1"/>
    <property type="molecule type" value="Genomic_DNA"/>
</dbReference>
<evidence type="ECO:0000313" key="9">
    <source>
        <dbReference type="EMBL" id="OBU78098.1"/>
    </source>
</evidence>
<accession>A0A853MM12</accession>
<sequence>MEKLEQNFLCGLKAVLGEPNPFVPLHEPEFMGNEWELVKNCLDSTFVSSVGKYVDRFEVMLAEYTGAKYAVAVVNGTAALHIALLLAGVRPGDEVLIPTLSFVATANAVSHCGGIPHFVDSQWSTLGIDVRRLGEYLEQCVQEKGGKLINRNTGRRIGAIVPMHTYGHCVDMSSLLDLANSYNLPVVEDAAESLGSTYKGDYTGTLGLLGTLSFNGNKVITTGGGGAILTNDEELAQRAKHLTTTAKLAHRWEFFHDRVAWNYRLPNLNAALGCAQLEQLPDFLRRKRLLAQQYKEVFEDIEGIGFVEEPINSQSNYWLNTLQLKQPSFEMRDHLLAVANDVGYQCRPTWTLLHKLPMYVNCPRAPLPVAEQLEAGLINVPSSAKLAKGGR</sequence>
<reference evidence="9 10" key="1">
    <citation type="submission" date="2016-05" db="EMBL/GenBank/DDBJ databases">
        <title>First complete genome of the cyanobacterium Cylindrospermopsis raciborskii CS505, containing a circular chromosome and a single extrachromosomal element.</title>
        <authorList>
            <person name="Fuentes J."/>
            <person name="Tamames J."/>
            <person name="Allen E."/>
            <person name="Plominski A."/>
            <person name="Vasquez M."/>
        </authorList>
    </citation>
    <scope>NUCLEOTIDE SEQUENCE [LARGE SCALE GENOMIC DNA]</scope>
    <source>
        <strain evidence="9 10">CS505</strain>
    </source>
</reference>
<keyword evidence="4 7" id="KW-0663">Pyridoxal phosphate</keyword>
<evidence type="ECO:0000256" key="1">
    <source>
        <dbReference type="ARBA" id="ARBA00001933"/>
    </source>
</evidence>
<dbReference type="AlphaFoldDB" id="A0A853MM12"/>
<gene>
    <name evidence="9" type="ORF">A9P98_12725</name>
</gene>
<keyword evidence="2 9" id="KW-0032">Aminotransferase</keyword>
<protein>
    <submittedName>
        <fullName evidence="9">Aminotransferase DegT</fullName>
    </submittedName>
</protein>
<comment type="caution">
    <text evidence="9">The sequence shown here is derived from an EMBL/GenBank/DDBJ whole genome shotgun (WGS) entry which is preliminary data.</text>
</comment>
<dbReference type="PANTHER" id="PTHR30244:SF30">
    <property type="entry name" value="BLR5990 PROTEIN"/>
    <property type="match status" value="1"/>
</dbReference>
<dbReference type="InterPro" id="IPR026385">
    <property type="entry name" value="LegC-like"/>
</dbReference>
<dbReference type="SUPFAM" id="SSF53383">
    <property type="entry name" value="PLP-dependent transferases"/>
    <property type="match status" value="1"/>
</dbReference>
<evidence type="ECO:0000256" key="7">
    <source>
        <dbReference type="PIRSR" id="PIRSR000390-2"/>
    </source>
</evidence>
<comment type="similarity">
    <text evidence="5 8">Belongs to the DegT/DnrJ/EryC1 family.</text>
</comment>
<dbReference type="PANTHER" id="PTHR30244">
    <property type="entry name" value="TRANSAMINASE"/>
    <property type="match status" value="1"/>
</dbReference>